<evidence type="ECO:0000259" key="1">
    <source>
        <dbReference type="Pfam" id="PF00534"/>
    </source>
</evidence>
<reference evidence="3" key="1">
    <citation type="submission" date="2020-05" db="EMBL/GenBank/DDBJ databases">
        <authorList>
            <person name="Chiriac C."/>
            <person name="Salcher M."/>
            <person name="Ghai R."/>
            <person name="Kavagutti S V."/>
        </authorList>
    </citation>
    <scope>NUCLEOTIDE SEQUENCE</scope>
</reference>
<dbReference type="InterPro" id="IPR028098">
    <property type="entry name" value="Glyco_trans_4-like_N"/>
</dbReference>
<name>A0A6J6DPX5_9ZZZZ</name>
<proteinExistence type="predicted"/>
<organism evidence="3">
    <name type="scientific">freshwater metagenome</name>
    <dbReference type="NCBI Taxonomy" id="449393"/>
    <lineage>
        <taxon>unclassified sequences</taxon>
        <taxon>metagenomes</taxon>
        <taxon>ecological metagenomes</taxon>
    </lineage>
</organism>
<gene>
    <name evidence="3" type="ORF">UFOPK1650_00421</name>
</gene>
<dbReference type="AlphaFoldDB" id="A0A6J6DPX5"/>
<dbReference type="InterPro" id="IPR001296">
    <property type="entry name" value="Glyco_trans_1"/>
</dbReference>
<dbReference type="PANTHER" id="PTHR12526">
    <property type="entry name" value="GLYCOSYLTRANSFERASE"/>
    <property type="match status" value="1"/>
</dbReference>
<accession>A0A6J6DPX5</accession>
<dbReference type="Pfam" id="PF13439">
    <property type="entry name" value="Glyco_transf_4"/>
    <property type="match status" value="1"/>
</dbReference>
<dbReference type="CDD" id="cd03801">
    <property type="entry name" value="GT4_PimA-like"/>
    <property type="match status" value="1"/>
</dbReference>
<dbReference type="EMBL" id="CAEZTJ010000041">
    <property type="protein sequence ID" value="CAB4565234.1"/>
    <property type="molecule type" value="Genomic_DNA"/>
</dbReference>
<dbReference type="Gene3D" id="3.40.50.2000">
    <property type="entry name" value="Glycogen Phosphorylase B"/>
    <property type="match status" value="2"/>
</dbReference>
<evidence type="ECO:0000313" key="3">
    <source>
        <dbReference type="EMBL" id="CAB4565234.1"/>
    </source>
</evidence>
<dbReference type="GO" id="GO:0016757">
    <property type="term" value="F:glycosyltransferase activity"/>
    <property type="evidence" value="ECO:0007669"/>
    <property type="project" value="InterPro"/>
</dbReference>
<dbReference type="Pfam" id="PF00534">
    <property type="entry name" value="Glycos_transf_1"/>
    <property type="match status" value="1"/>
</dbReference>
<dbReference type="SUPFAM" id="SSF53756">
    <property type="entry name" value="UDP-Glycosyltransferase/glycogen phosphorylase"/>
    <property type="match status" value="1"/>
</dbReference>
<feature type="domain" description="Glycosyl transferase family 1" evidence="1">
    <location>
        <begin position="179"/>
        <end position="329"/>
    </location>
</feature>
<protein>
    <submittedName>
        <fullName evidence="3">Unannotated protein</fullName>
    </submittedName>
</protein>
<feature type="domain" description="Glycosyltransferase subfamily 4-like N-terminal" evidence="2">
    <location>
        <begin position="1"/>
        <end position="162"/>
    </location>
</feature>
<sequence length="349" mass="38544">MGGTATYIANLLEGMKDGPCENLLVLGRVPNGEVEDPVVDGLRVRRIPELSREISLADFVARRRFKEIVSEFRPDLIHSHTFKAGVIARSFPFDGPRIHSFHGHHLYDPEFGRFKVGVMNAVERGLVRRTDRFIAVGERVRDELIGVGIGAKEMYRSIPPGIKEIALSKRSLVLSRLDLSDDRPVIVWLGRFTEVKRPDRVVDLARKLPEYQFVMAGGGELEASIKGAGLSNLHCVGWQQKEDMWSIADVGICTSDSEGMPLALIEAQMAGVPVVSTDVGSVSEIVADGVTGRLVPRAGTGFAEAIVDVVANLAKSDEMRISVKERARRFFSVKTMVEAHEQLYAELLR</sequence>
<evidence type="ECO:0000259" key="2">
    <source>
        <dbReference type="Pfam" id="PF13439"/>
    </source>
</evidence>